<reference evidence="1 2" key="1">
    <citation type="submission" date="2016-06" db="EMBL/GenBank/DDBJ databases">
        <title>Draft genome of Moraxella atlantae CCUG 59586.</title>
        <authorList>
            <person name="Salva-Serra F."/>
            <person name="Engstrom-Jakobsson H."/>
            <person name="Thorell K."/>
            <person name="Gonzales-Siles L."/>
            <person name="Karlsson R."/>
            <person name="Boulund F."/>
            <person name="Engstrand L."/>
            <person name="Kristiansson E."/>
            <person name="Moore E."/>
        </authorList>
    </citation>
    <scope>NUCLEOTIDE SEQUENCE [LARGE SCALE GENOMIC DNA]</scope>
    <source>
        <strain evidence="1 2">CCUG 59586</strain>
    </source>
</reference>
<keyword evidence="2" id="KW-1185">Reference proteome</keyword>
<name>A0A1B8QL28_9GAMM</name>
<dbReference type="EMBL" id="LZNA01000007">
    <property type="protein sequence ID" value="OBX84254.1"/>
    <property type="molecule type" value="Genomic_DNA"/>
</dbReference>
<gene>
    <name evidence="1" type="ORF">A9306_03705</name>
</gene>
<evidence type="ECO:0008006" key="3">
    <source>
        <dbReference type="Google" id="ProtNLM"/>
    </source>
</evidence>
<organism evidence="1 2">
    <name type="scientific">Faucicola atlantae</name>
    <dbReference type="NCBI Taxonomy" id="34059"/>
    <lineage>
        <taxon>Bacteria</taxon>
        <taxon>Pseudomonadati</taxon>
        <taxon>Pseudomonadota</taxon>
        <taxon>Gammaproteobacteria</taxon>
        <taxon>Moraxellales</taxon>
        <taxon>Moraxellaceae</taxon>
        <taxon>Faucicola</taxon>
    </lineage>
</organism>
<accession>A0A1B8QL28</accession>
<dbReference type="AlphaFoldDB" id="A0A1B8QL28"/>
<proteinExistence type="predicted"/>
<evidence type="ECO:0000313" key="2">
    <source>
        <dbReference type="Proteomes" id="UP000092616"/>
    </source>
</evidence>
<sequence>MQNYQIFVEGETEERLLKELKVIGKIKKINLWDKDISKLLRTFKPNTAIFVIYDTDAMQSDTNIARFNANLAILKRHKYLAGILQQTENFEDELVYSCHQFRTVKDLFNAFNAVNADEFKTKFLKANNPLEILAKFGFDKYVLWQKPTNPNVLRAYH</sequence>
<protein>
    <recommendedName>
        <fullName evidence="3">DUF4276 family protein</fullName>
    </recommendedName>
</protein>
<dbReference type="Proteomes" id="UP000092616">
    <property type="component" value="Unassembled WGS sequence"/>
</dbReference>
<evidence type="ECO:0000313" key="1">
    <source>
        <dbReference type="EMBL" id="OBX84254.1"/>
    </source>
</evidence>
<dbReference type="RefSeq" id="WP_067334494.1">
    <property type="nucleotide sequence ID" value="NZ_LZNA01000007.1"/>
</dbReference>
<comment type="caution">
    <text evidence="1">The sequence shown here is derived from an EMBL/GenBank/DDBJ whole genome shotgun (WGS) entry which is preliminary data.</text>
</comment>